<name>A0A4Q0Q4E5_9BRAD</name>
<sequence>MSTCRPSIATRLNGVRITPFARIESLVAQLRKIGRSVVDFSTGEPDFNTPQNVQIAAVNAIESGEIKYTAVGGTGALKAAIALKFKRENGLHYTPEQIIAGAGAKAVLFNALAATVNPGDEVIIPAPYFPSYPDMVAVCEGIPVIIECAQERGFKLQADQLEKAITDKTKWLILNSPNNPMGHVYTGKELKELARVLLEKPTVSVLSDDIYEHILFDGSSLPTMAQIEPRLLDRTLTVNGMSKTYSMTGWRIGYAAGPVHLVSAMTTLQSQSTTHPCSISQAAAVEAITGPQDVISERKIEFRQRRDFIVAKLNDIPQLHCANPSGAFYVFPSCAGAIGQRTKGGKVIENDSHFSAYLLESEGVAVVPGSAFGMSPHFRLSYACSMGMLEEGCVRIRRACAGLSP</sequence>
<evidence type="ECO:0000256" key="7">
    <source>
        <dbReference type="ARBA" id="ARBA00049185"/>
    </source>
</evidence>
<dbReference type="Gene3D" id="3.40.640.10">
    <property type="entry name" value="Type I PLP-dependent aspartate aminotransferase-like (Major domain)"/>
    <property type="match status" value="1"/>
</dbReference>
<dbReference type="Gene3D" id="3.90.1150.10">
    <property type="entry name" value="Aspartate Aminotransferase, domain 1"/>
    <property type="match status" value="1"/>
</dbReference>
<evidence type="ECO:0000256" key="2">
    <source>
        <dbReference type="ARBA" id="ARBA00007441"/>
    </source>
</evidence>
<keyword evidence="5 8" id="KW-0808">Transferase</keyword>
<comment type="cofactor">
    <cofactor evidence="1 8">
        <name>pyridoxal 5'-phosphate</name>
        <dbReference type="ChEBI" id="CHEBI:597326"/>
    </cofactor>
</comment>
<evidence type="ECO:0000256" key="6">
    <source>
        <dbReference type="ARBA" id="ARBA00022898"/>
    </source>
</evidence>
<dbReference type="GO" id="GO:0030170">
    <property type="term" value="F:pyridoxal phosphate binding"/>
    <property type="evidence" value="ECO:0007669"/>
    <property type="project" value="InterPro"/>
</dbReference>
<protein>
    <recommendedName>
        <fullName evidence="8">Aminotransferase</fullName>
        <ecNumber evidence="8">2.6.1.-</ecNumber>
    </recommendedName>
</protein>
<feature type="domain" description="Aminotransferase class I/classII large" evidence="9">
    <location>
        <begin position="36"/>
        <end position="396"/>
    </location>
</feature>
<keyword evidence="4 8" id="KW-0032">Aminotransferase</keyword>
<comment type="subunit">
    <text evidence="3">Homodimer.</text>
</comment>
<dbReference type="InterPro" id="IPR015422">
    <property type="entry name" value="PyrdxlP-dep_Trfase_small"/>
</dbReference>
<accession>A0A4Q0Q4E5</accession>
<organism evidence="10 11">
    <name type="scientific">Bradyrhizobium zhanjiangense</name>
    <dbReference type="NCBI Taxonomy" id="1325107"/>
    <lineage>
        <taxon>Bacteria</taxon>
        <taxon>Pseudomonadati</taxon>
        <taxon>Pseudomonadota</taxon>
        <taxon>Alphaproteobacteria</taxon>
        <taxon>Hyphomicrobiales</taxon>
        <taxon>Nitrobacteraceae</taxon>
        <taxon>Bradyrhizobium</taxon>
    </lineage>
</organism>
<dbReference type="FunFam" id="3.40.640.10:FF:000033">
    <property type="entry name" value="Aspartate aminotransferase"/>
    <property type="match status" value="1"/>
</dbReference>
<keyword evidence="6" id="KW-0663">Pyridoxal phosphate</keyword>
<proteinExistence type="inferred from homology"/>
<evidence type="ECO:0000259" key="9">
    <source>
        <dbReference type="Pfam" id="PF00155"/>
    </source>
</evidence>
<dbReference type="Proteomes" id="UP000290174">
    <property type="component" value="Unassembled WGS sequence"/>
</dbReference>
<dbReference type="InterPro" id="IPR015424">
    <property type="entry name" value="PyrdxlP-dep_Trfase"/>
</dbReference>
<dbReference type="GO" id="GO:0004069">
    <property type="term" value="F:L-aspartate:2-oxoglutarate aminotransferase activity"/>
    <property type="evidence" value="ECO:0007669"/>
    <property type="project" value="UniProtKB-EC"/>
</dbReference>
<dbReference type="Pfam" id="PF00155">
    <property type="entry name" value="Aminotran_1_2"/>
    <property type="match status" value="1"/>
</dbReference>
<dbReference type="AlphaFoldDB" id="A0A4Q0Q4E5"/>
<evidence type="ECO:0000256" key="3">
    <source>
        <dbReference type="ARBA" id="ARBA00011738"/>
    </source>
</evidence>
<gene>
    <name evidence="10" type="ORF">EAS61_41390</name>
</gene>
<evidence type="ECO:0000313" key="11">
    <source>
        <dbReference type="Proteomes" id="UP000290174"/>
    </source>
</evidence>
<evidence type="ECO:0000256" key="4">
    <source>
        <dbReference type="ARBA" id="ARBA00022576"/>
    </source>
</evidence>
<dbReference type="RefSeq" id="WP_128957358.1">
    <property type="nucleotide sequence ID" value="NZ_RKMK01000103.1"/>
</dbReference>
<dbReference type="InterPro" id="IPR004838">
    <property type="entry name" value="NHTrfase_class1_PyrdxlP-BS"/>
</dbReference>
<dbReference type="PANTHER" id="PTHR46383">
    <property type="entry name" value="ASPARTATE AMINOTRANSFERASE"/>
    <property type="match status" value="1"/>
</dbReference>
<comment type="similarity">
    <text evidence="2 8">Belongs to the class-I pyridoxal-phosphate-dependent aminotransferase family.</text>
</comment>
<dbReference type="InterPro" id="IPR050596">
    <property type="entry name" value="AspAT/PAT-like"/>
</dbReference>
<dbReference type="EC" id="2.6.1.-" evidence="8"/>
<comment type="caution">
    <text evidence="10">The sequence shown here is derived from an EMBL/GenBank/DDBJ whole genome shotgun (WGS) entry which is preliminary data.</text>
</comment>
<dbReference type="SUPFAM" id="SSF53383">
    <property type="entry name" value="PLP-dependent transferases"/>
    <property type="match status" value="1"/>
</dbReference>
<evidence type="ECO:0000256" key="5">
    <source>
        <dbReference type="ARBA" id="ARBA00022679"/>
    </source>
</evidence>
<dbReference type="GO" id="GO:0006520">
    <property type="term" value="P:amino acid metabolic process"/>
    <property type="evidence" value="ECO:0007669"/>
    <property type="project" value="InterPro"/>
</dbReference>
<evidence type="ECO:0000256" key="8">
    <source>
        <dbReference type="RuleBase" id="RU000481"/>
    </source>
</evidence>
<comment type="catalytic activity">
    <reaction evidence="7">
        <text>L-aspartate + 2-oxoglutarate = oxaloacetate + L-glutamate</text>
        <dbReference type="Rhea" id="RHEA:21824"/>
        <dbReference type="ChEBI" id="CHEBI:16452"/>
        <dbReference type="ChEBI" id="CHEBI:16810"/>
        <dbReference type="ChEBI" id="CHEBI:29985"/>
        <dbReference type="ChEBI" id="CHEBI:29991"/>
        <dbReference type="EC" id="2.6.1.1"/>
    </reaction>
</comment>
<dbReference type="PROSITE" id="PS00105">
    <property type="entry name" value="AA_TRANSFER_CLASS_1"/>
    <property type="match status" value="1"/>
</dbReference>
<dbReference type="EMBL" id="RKMK01000103">
    <property type="protein sequence ID" value="RXG83671.1"/>
    <property type="molecule type" value="Genomic_DNA"/>
</dbReference>
<evidence type="ECO:0000256" key="1">
    <source>
        <dbReference type="ARBA" id="ARBA00001933"/>
    </source>
</evidence>
<dbReference type="PANTHER" id="PTHR46383:SF1">
    <property type="entry name" value="ASPARTATE AMINOTRANSFERASE"/>
    <property type="match status" value="1"/>
</dbReference>
<reference evidence="10 11" key="1">
    <citation type="submission" date="2018-11" db="EMBL/GenBank/DDBJ databases">
        <title>Bradyrhizobium sp. nov., isolated from effective nodules of peanut in China.</title>
        <authorList>
            <person name="Li Y."/>
        </authorList>
    </citation>
    <scope>NUCLEOTIDE SEQUENCE [LARGE SCALE GENOMIC DNA]</scope>
    <source>
        <strain evidence="10 11">CCBAU 51770</strain>
    </source>
</reference>
<dbReference type="InterPro" id="IPR015421">
    <property type="entry name" value="PyrdxlP-dep_Trfase_major"/>
</dbReference>
<dbReference type="InterPro" id="IPR004839">
    <property type="entry name" value="Aminotransferase_I/II_large"/>
</dbReference>
<dbReference type="CDD" id="cd00609">
    <property type="entry name" value="AAT_like"/>
    <property type="match status" value="1"/>
</dbReference>
<evidence type="ECO:0000313" key="10">
    <source>
        <dbReference type="EMBL" id="RXG83671.1"/>
    </source>
</evidence>